<proteinExistence type="predicted"/>
<evidence type="ECO:0000256" key="1">
    <source>
        <dbReference type="SAM" id="SignalP"/>
    </source>
</evidence>
<accession>A0A3D9FSK4</accession>
<evidence type="ECO:0000313" key="3">
    <source>
        <dbReference type="EMBL" id="RED23450.1"/>
    </source>
</evidence>
<evidence type="ECO:0000259" key="2">
    <source>
        <dbReference type="Pfam" id="PF16747"/>
    </source>
</evidence>
<dbReference type="OrthoDB" id="1257922at2"/>
<dbReference type="AlphaFoldDB" id="A0A3D9FSK4"/>
<keyword evidence="1" id="KW-0732">Signal</keyword>
<organism evidence="3 4">
    <name type="scientific">Flavobacterium cutihirudinis</name>
    <dbReference type="NCBI Taxonomy" id="1265740"/>
    <lineage>
        <taxon>Bacteria</taxon>
        <taxon>Pseudomonadati</taxon>
        <taxon>Bacteroidota</taxon>
        <taxon>Flavobacteriia</taxon>
        <taxon>Flavobacteriales</taxon>
        <taxon>Flavobacteriaceae</taxon>
        <taxon>Flavobacterium</taxon>
    </lineage>
</organism>
<dbReference type="EMBL" id="QRDQ01000009">
    <property type="protein sequence ID" value="RED23450.1"/>
    <property type="molecule type" value="Genomic_DNA"/>
</dbReference>
<feature type="chain" id="PRO_5017736863" description="Surface-adhesin protein E-like domain-containing protein" evidence="1">
    <location>
        <begin position="19"/>
        <end position="129"/>
    </location>
</feature>
<dbReference type="RefSeq" id="WP_115888548.1">
    <property type="nucleotide sequence ID" value="NZ_QRDQ01000009.1"/>
</dbReference>
<keyword evidence="4" id="KW-1185">Reference proteome</keyword>
<name>A0A3D9FSK4_9FLAO</name>
<reference evidence="3 4" key="1">
    <citation type="submission" date="2018-07" db="EMBL/GenBank/DDBJ databases">
        <title>Genomic Encyclopedia of Archaeal and Bacterial Type Strains, Phase II (KMG-II): from individual species to whole genera.</title>
        <authorList>
            <person name="Goeker M."/>
        </authorList>
    </citation>
    <scope>NUCLEOTIDE SEQUENCE [LARGE SCALE GENOMIC DNA]</scope>
    <source>
        <strain evidence="3 4">DSM 25795</strain>
    </source>
</reference>
<dbReference type="Proteomes" id="UP000257004">
    <property type="component" value="Unassembled WGS sequence"/>
</dbReference>
<evidence type="ECO:0000313" key="4">
    <source>
        <dbReference type="Proteomes" id="UP000257004"/>
    </source>
</evidence>
<protein>
    <recommendedName>
        <fullName evidence="2">Surface-adhesin protein E-like domain-containing protein</fullName>
    </recommendedName>
</protein>
<feature type="domain" description="Surface-adhesin protein E-like" evidence="2">
    <location>
        <begin position="29"/>
        <end position="128"/>
    </location>
</feature>
<dbReference type="Pfam" id="PF16747">
    <property type="entry name" value="Adhesin_E"/>
    <property type="match status" value="1"/>
</dbReference>
<feature type="signal peptide" evidence="1">
    <location>
        <begin position="1"/>
        <end position="18"/>
    </location>
</feature>
<comment type="caution">
    <text evidence="3">The sequence shown here is derived from an EMBL/GenBank/DDBJ whole genome shotgun (WGS) entry which is preliminary data.</text>
</comment>
<sequence length="129" mass="14908">MKKLFLLITFFAFSFAYSQDWKLLFELPDAGSYYYKSNTNETAWIKVVSDKIKYYSSKTSREQKSVDGYSVSLWKFDCRSKKMGIIKSTTYNKDGKVLESFSQNELLVEMDYVNPDSIGEGLLITFCGT</sequence>
<gene>
    <name evidence="3" type="ORF">BD847_2503</name>
</gene>
<dbReference type="InterPro" id="IPR031939">
    <property type="entry name" value="Adhesin_E-like"/>
</dbReference>